<reference evidence="2" key="1">
    <citation type="submission" date="2023-04" db="EMBL/GenBank/DDBJ databases">
        <title>Phytophthora fragariaefolia NBRC 109709.</title>
        <authorList>
            <person name="Ichikawa N."/>
            <person name="Sato H."/>
            <person name="Tonouchi N."/>
        </authorList>
    </citation>
    <scope>NUCLEOTIDE SEQUENCE</scope>
    <source>
        <strain evidence="2">NBRC 109709</strain>
    </source>
</reference>
<proteinExistence type="predicted"/>
<name>A0A9W6XIN8_9STRA</name>
<accession>A0A9W6XIN8</accession>
<keyword evidence="3" id="KW-1185">Reference proteome</keyword>
<dbReference type="EMBL" id="BSXT01001225">
    <property type="protein sequence ID" value="GMF40082.1"/>
    <property type="molecule type" value="Genomic_DNA"/>
</dbReference>
<dbReference type="Proteomes" id="UP001165121">
    <property type="component" value="Unassembled WGS sequence"/>
</dbReference>
<evidence type="ECO:0000256" key="1">
    <source>
        <dbReference type="SAM" id="MobiDB-lite"/>
    </source>
</evidence>
<gene>
    <name evidence="2" type="ORF">Pfra01_001215900</name>
</gene>
<comment type="caution">
    <text evidence="2">The sequence shown here is derived from an EMBL/GenBank/DDBJ whole genome shotgun (WGS) entry which is preliminary data.</text>
</comment>
<evidence type="ECO:0000313" key="2">
    <source>
        <dbReference type="EMBL" id="GMF40082.1"/>
    </source>
</evidence>
<evidence type="ECO:0000313" key="3">
    <source>
        <dbReference type="Proteomes" id="UP001165121"/>
    </source>
</evidence>
<organism evidence="2 3">
    <name type="scientific">Phytophthora fragariaefolia</name>
    <dbReference type="NCBI Taxonomy" id="1490495"/>
    <lineage>
        <taxon>Eukaryota</taxon>
        <taxon>Sar</taxon>
        <taxon>Stramenopiles</taxon>
        <taxon>Oomycota</taxon>
        <taxon>Peronosporomycetes</taxon>
        <taxon>Peronosporales</taxon>
        <taxon>Peronosporaceae</taxon>
        <taxon>Phytophthora</taxon>
    </lineage>
</organism>
<dbReference type="OrthoDB" id="129412at2759"/>
<sequence>MIFAVNFSTQQSDHFLPSSISVSHIKSIKDLRLALSHIEETAKDWHPRTVAAVFSCVYSNSLSELLYHVTRNLVHATINLYTHAFTALFQSIRDGLPAASLVPPAQAIMMRGSPEYERLVRHVIDEGLIATWARNQSSQNSPRSDRDPRPRSWHQSSTDHHASSTVPPAIRAHIPVVNGSQVIFASKLLRAATSLDAITSTILHGCQQRSLNT</sequence>
<dbReference type="AlphaFoldDB" id="A0A9W6XIN8"/>
<feature type="region of interest" description="Disordered" evidence="1">
    <location>
        <begin position="135"/>
        <end position="167"/>
    </location>
</feature>
<protein>
    <submittedName>
        <fullName evidence="2">Unnamed protein product</fullName>
    </submittedName>
</protein>